<dbReference type="SUPFAM" id="SSF82171">
    <property type="entry name" value="DPP6 N-terminal domain-like"/>
    <property type="match status" value="1"/>
</dbReference>
<dbReference type="GO" id="GO:0006508">
    <property type="term" value="P:proteolysis"/>
    <property type="evidence" value="ECO:0007669"/>
    <property type="project" value="InterPro"/>
</dbReference>
<dbReference type="PANTHER" id="PTHR11731">
    <property type="entry name" value="PROTEASE FAMILY S9B,C DIPEPTIDYL-PEPTIDASE IV-RELATED"/>
    <property type="match status" value="1"/>
</dbReference>
<dbReference type="InterPro" id="IPR050278">
    <property type="entry name" value="Serine_Prot_S9B/DPPIV"/>
</dbReference>
<evidence type="ECO:0000313" key="3">
    <source>
        <dbReference type="EMBL" id="KEZ15403.1"/>
    </source>
</evidence>
<dbReference type="Gene3D" id="3.40.50.1820">
    <property type="entry name" value="alpha/beta hydrolase"/>
    <property type="match status" value="1"/>
</dbReference>
<evidence type="ECO:0000259" key="1">
    <source>
        <dbReference type="Pfam" id="PF00326"/>
    </source>
</evidence>
<comment type="caution">
    <text evidence="3">The sequence shown here is derived from an EMBL/GenBank/DDBJ whole genome shotgun (WGS) entry which is preliminary data.</text>
</comment>
<dbReference type="InterPro" id="IPR029058">
    <property type="entry name" value="AB_hydrolase_fold"/>
</dbReference>
<dbReference type="GO" id="GO:0008236">
    <property type="term" value="F:serine-type peptidase activity"/>
    <property type="evidence" value="ECO:0007669"/>
    <property type="project" value="InterPro"/>
</dbReference>
<dbReference type="Pfam" id="PF00930">
    <property type="entry name" value="DPPIV_N"/>
    <property type="match status" value="1"/>
</dbReference>
<dbReference type="Gene3D" id="2.140.10.30">
    <property type="entry name" value="Dipeptidylpeptidase IV, N-terminal domain"/>
    <property type="match status" value="1"/>
</dbReference>
<name>A0A084EBR1_SPHYA</name>
<dbReference type="eggNOG" id="COG1506">
    <property type="taxonomic scope" value="Bacteria"/>
</dbReference>
<sequence length="786" mass="86071">MALNWEQRAQAAQTSLFLKETIDNGAIFPVWIDESHFWYERVGANGPEYVIVDAAAGENLATLARERVANALSAMLETPIDAKELIVSNPRFDLDGTTLAFSAYGEAYAYDWSAQALTTTDRKADANWLASPDGASALLVAGDDLRLRDLSTGDERALTTDGTPEYAYAVPPVALRKLNQVRGVEVPEALWSPDGQWILTLQTDERHVPDLSLAEYAPVSGVRPVIHSNRTSLPEDPKVTEFRMIAIEVATGRQVEARYPRLGAVRMNATVFGAGMAWWSADSRTGYFVDIERGEQKVHVVAFDVATGSTRTVFSEESASYVEVSVNVYTKALIAPLPATNELVWYSERSGRGHLYLYDLATGSLRGAITQGDWQVRDVLRIDPVRREVFLLAAGIAGAENPYVTKPCVASLDGCVRVLSDMPGDHAVWRPGSIATMMKVMEGMDPETISGLSPTGDYFVETVSTVADLPRTWLRDRDGKEILLLETAKGALPECWHFPEPVECLAADGVTKTYGLLFKPLGYESGTRYPLIDLIYGGPQVHNVPHSSFASGDIGGGTYVDAVHLASLGAYVLILDGRGTANREQDFRTASYRAAHTASNLEDHVAAIRQLAQHNDQIDLDRVGITGFSGGGYMTAHAALRFGDFFKVAVAGGGNYDQALFWHSWGERYHGAYDAEHYAAQAAKTYAEGLTGKLMLVHGMLDHGCHPAGLFQLVQSLIDADKDVDLVLLPRGGHDWLGYGMRRRWAYFVSHLFGETPPAMKAFDRPIDRMLKRFAANATSPRESAQ</sequence>
<gene>
    <name evidence="3" type="ORF">CP98_04461</name>
</gene>
<dbReference type="Proteomes" id="UP000028534">
    <property type="component" value="Unassembled WGS sequence"/>
</dbReference>
<dbReference type="InterPro" id="IPR002469">
    <property type="entry name" value="Peptidase_S9B_N"/>
</dbReference>
<feature type="domain" description="Dipeptidylpeptidase IV N-terminal" evidence="2">
    <location>
        <begin position="102"/>
        <end position="395"/>
    </location>
</feature>
<dbReference type="AlphaFoldDB" id="A0A084EBR1"/>
<evidence type="ECO:0000259" key="2">
    <source>
        <dbReference type="Pfam" id="PF00930"/>
    </source>
</evidence>
<dbReference type="Pfam" id="PF00326">
    <property type="entry name" value="Peptidase_S9"/>
    <property type="match status" value="1"/>
</dbReference>
<dbReference type="GO" id="GO:0008239">
    <property type="term" value="F:dipeptidyl-peptidase activity"/>
    <property type="evidence" value="ECO:0007669"/>
    <property type="project" value="TreeGrafter"/>
</dbReference>
<organism evidence="3 4">
    <name type="scientific">Sphingobium yanoikuyae</name>
    <name type="common">Sphingomonas yanoikuyae</name>
    <dbReference type="NCBI Taxonomy" id="13690"/>
    <lineage>
        <taxon>Bacteria</taxon>
        <taxon>Pseudomonadati</taxon>
        <taxon>Pseudomonadota</taxon>
        <taxon>Alphaproteobacteria</taxon>
        <taxon>Sphingomonadales</taxon>
        <taxon>Sphingomonadaceae</taxon>
        <taxon>Sphingobium</taxon>
    </lineage>
</organism>
<accession>A0A084EBR1</accession>
<dbReference type="RefSeq" id="WP_037522130.1">
    <property type="nucleotide sequence ID" value="NZ_JGVR01000041.1"/>
</dbReference>
<protein>
    <submittedName>
        <fullName evidence="3">Dipeptidyl peptidase IV (DPP IV)</fullName>
    </submittedName>
</protein>
<reference evidence="3 4" key="1">
    <citation type="submission" date="2014-03" db="EMBL/GenBank/DDBJ databases">
        <title>Genome sequence of Sphingobium yanoikuyae B1.</title>
        <authorList>
            <person name="Gan H.M."/>
            <person name="Gan H.Y."/>
            <person name="Savka M.A."/>
        </authorList>
    </citation>
    <scope>NUCLEOTIDE SEQUENCE [LARGE SCALE GENOMIC DNA]</scope>
    <source>
        <strain evidence="3 4">B1</strain>
    </source>
</reference>
<evidence type="ECO:0000313" key="4">
    <source>
        <dbReference type="Proteomes" id="UP000028534"/>
    </source>
</evidence>
<feature type="domain" description="Peptidase S9 prolyl oligopeptidase catalytic" evidence="1">
    <location>
        <begin position="564"/>
        <end position="741"/>
    </location>
</feature>
<dbReference type="PANTHER" id="PTHR11731:SF193">
    <property type="entry name" value="DIPEPTIDYL PEPTIDASE 9"/>
    <property type="match status" value="1"/>
</dbReference>
<proteinExistence type="predicted"/>
<dbReference type="SUPFAM" id="SSF53474">
    <property type="entry name" value="alpha/beta-Hydrolases"/>
    <property type="match status" value="1"/>
</dbReference>
<dbReference type="InterPro" id="IPR001375">
    <property type="entry name" value="Peptidase_S9_cat"/>
</dbReference>
<dbReference type="PATRIC" id="fig|13690.10.peg.4593"/>
<dbReference type="EMBL" id="JGVR01000041">
    <property type="protein sequence ID" value="KEZ15403.1"/>
    <property type="molecule type" value="Genomic_DNA"/>
</dbReference>